<evidence type="ECO:0000313" key="4">
    <source>
        <dbReference type="Proteomes" id="UP001582793"/>
    </source>
</evidence>
<dbReference type="PRINTS" id="PR01398">
    <property type="entry name" value="ISCHRISMTASE"/>
</dbReference>
<gene>
    <name evidence="3" type="ORF">AAFH96_19125</name>
</gene>
<keyword evidence="4" id="KW-1185">Reference proteome</keyword>
<dbReference type="Proteomes" id="UP001582793">
    <property type="component" value="Unassembled WGS sequence"/>
</dbReference>
<keyword evidence="1" id="KW-0378">Hydrolase</keyword>
<comment type="caution">
    <text evidence="3">The sequence shown here is derived from an EMBL/GenBank/DDBJ whole genome shotgun (WGS) entry which is preliminary data.</text>
</comment>
<sequence length="206" mass="22274">MIPTIAPYPVPTAAELPANRASWRVDPDRAVLLIHDMQRHFLRFYAPGAEPLSTVLTNVNRLRAYCALTGVPVVYSAQPAAQTLDQRGLLQDFWGAGIADEAGARIVDDLAPAPGDTLLTKWRYSAFHRTDLAGLLDRHGRDQLVVCGVYGHIGVVATACDAFMRDVQPFVVADAVADFSRAEHETAMAYAAGRCAVVTTTDAIVN</sequence>
<dbReference type="InterPro" id="IPR000868">
    <property type="entry name" value="Isochorismatase-like_dom"/>
</dbReference>
<organism evidence="3 4">
    <name type="scientific">Polymorphospora lycopeni</name>
    <dbReference type="NCBI Taxonomy" id="3140240"/>
    <lineage>
        <taxon>Bacteria</taxon>
        <taxon>Bacillati</taxon>
        <taxon>Actinomycetota</taxon>
        <taxon>Actinomycetes</taxon>
        <taxon>Micromonosporales</taxon>
        <taxon>Micromonosporaceae</taxon>
        <taxon>Polymorphospora</taxon>
    </lineage>
</organism>
<evidence type="ECO:0000259" key="2">
    <source>
        <dbReference type="Pfam" id="PF00857"/>
    </source>
</evidence>
<evidence type="ECO:0000256" key="1">
    <source>
        <dbReference type="ARBA" id="ARBA00022801"/>
    </source>
</evidence>
<dbReference type="Pfam" id="PF00857">
    <property type="entry name" value="Isochorismatase"/>
    <property type="match status" value="1"/>
</dbReference>
<dbReference type="EMBL" id="JBCGDC010000053">
    <property type="protein sequence ID" value="MFB6395202.1"/>
    <property type="molecule type" value="Genomic_DNA"/>
</dbReference>
<reference evidence="3 4" key="1">
    <citation type="submission" date="2024-04" db="EMBL/GenBank/DDBJ databases">
        <title>Polymorphospora sp. isolated from Baiyangdian Lake in Xiong'an New Area.</title>
        <authorList>
            <person name="Zhang X."/>
            <person name="Liu J."/>
        </authorList>
    </citation>
    <scope>NUCLEOTIDE SEQUENCE [LARGE SCALE GENOMIC DNA]</scope>
    <source>
        <strain evidence="3 4">2-325</strain>
    </source>
</reference>
<proteinExistence type="predicted"/>
<dbReference type="InterPro" id="IPR016291">
    <property type="entry name" value="Isochorismatase"/>
</dbReference>
<accession>A0ABV5CT68</accession>
<dbReference type="Gene3D" id="3.40.50.850">
    <property type="entry name" value="Isochorismatase-like"/>
    <property type="match status" value="1"/>
</dbReference>
<dbReference type="PIRSF" id="PIRSF001111">
    <property type="entry name" value="Isochorismatase"/>
    <property type="match status" value="1"/>
</dbReference>
<dbReference type="RefSeq" id="WP_375735100.1">
    <property type="nucleotide sequence ID" value="NZ_JBCGDC010000053.1"/>
</dbReference>
<dbReference type="PANTHER" id="PTHR43540">
    <property type="entry name" value="PEROXYUREIDOACRYLATE/UREIDOACRYLATE AMIDOHYDROLASE-RELATED"/>
    <property type="match status" value="1"/>
</dbReference>
<feature type="domain" description="Isochorismatase-like" evidence="2">
    <location>
        <begin position="31"/>
        <end position="202"/>
    </location>
</feature>
<evidence type="ECO:0000313" key="3">
    <source>
        <dbReference type="EMBL" id="MFB6395202.1"/>
    </source>
</evidence>
<protein>
    <submittedName>
        <fullName evidence="3">Isochorismatase family protein</fullName>
    </submittedName>
</protein>
<name>A0ABV5CT68_9ACTN</name>
<dbReference type="SUPFAM" id="SSF52499">
    <property type="entry name" value="Isochorismatase-like hydrolases"/>
    <property type="match status" value="1"/>
</dbReference>
<dbReference type="InterPro" id="IPR036380">
    <property type="entry name" value="Isochorismatase-like_sf"/>
</dbReference>
<dbReference type="InterPro" id="IPR050272">
    <property type="entry name" value="Isochorismatase-like_hydrls"/>
</dbReference>
<dbReference type="PANTHER" id="PTHR43540:SF3">
    <property type="entry name" value="ENTEROBACTIN SYNTHASE COMPONENT B"/>
    <property type="match status" value="1"/>
</dbReference>